<dbReference type="InterPro" id="IPR036259">
    <property type="entry name" value="MFS_trans_sf"/>
</dbReference>
<protein>
    <submittedName>
        <fullName evidence="9">MFS transporter</fullName>
    </submittedName>
</protein>
<dbReference type="InterPro" id="IPR020846">
    <property type="entry name" value="MFS_dom"/>
</dbReference>
<dbReference type="PANTHER" id="PTHR23517:SF2">
    <property type="entry name" value="MULTIDRUG RESISTANCE PROTEIN MDTH"/>
    <property type="match status" value="1"/>
</dbReference>
<accession>A0A8B1N061</accession>
<keyword evidence="3" id="KW-1003">Cell membrane</keyword>
<evidence type="ECO:0000256" key="2">
    <source>
        <dbReference type="ARBA" id="ARBA00022448"/>
    </source>
</evidence>
<dbReference type="GO" id="GO:0005886">
    <property type="term" value="C:plasma membrane"/>
    <property type="evidence" value="ECO:0007669"/>
    <property type="project" value="UniProtKB-SubCell"/>
</dbReference>
<dbReference type="SUPFAM" id="SSF103473">
    <property type="entry name" value="MFS general substrate transporter"/>
    <property type="match status" value="1"/>
</dbReference>
<gene>
    <name evidence="9" type="ORF">SU9_001825</name>
</gene>
<dbReference type="Pfam" id="PF07690">
    <property type="entry name" value="MFS_1"/>
    <property type="match status" value="1"/>
</dbReference>
<dbReference type="RefSeq" id="WP_211823336.1">
    <property type="nucleotide sequence ID" value="NZ_CP072931.1"/>
</dbReference>
<evidence type="ECO:0000256" key="7">
    <source>
        <dbReference type="SAM" id="Phobius"/>
    </source>
</evidence>
<evidence type="ECO:0000313" key="10">
    <source>
        <dbReference type="Proteomes" id="UP000009036"/>
    </source>
</evidence>
<evidence type="ECO:0000256" key="3">
    <source>
        <dbReference type="ARBA" id="ARBA00022475"/>
    </source>
</evidence>
<feature type="transmembrane region" description="Helical" evidence="7">
    <location>
        <begin position="286"/>
        <end position="304"/>
    </location>
</feature>
<dbReference type="KEGG" id="sauh:SU9_001825"/>
<dbReference type="Gene3D" id="1.20.1250.20">
    <property type="entry name" value="MFS general substrate transporter like domains"/>
    <property type="match status" value="2"/>
</dbReference>
<keyword evidence="10" id="KW-1185">Reference proteome</keyword>
<feature type="transmembrane region" description="Helical" evidence="7">
    <location>
        <begin position="354"/>
        <end position="373"/>
    </location>
</feature>
<dbReference type="PROSITE" id="PS50850">
    <property type="entry name" value="MFS"/>
    <property type="match status" value="1"/>
</dbReference>
<keyword evidence="6 7" id="KW-0472">Membrane</keyword>
<dbReference type="InterPro" id="IPR050171">
    <property type="entry name" value="MFS_Transporters"/>
</dbReference>
<dbReference type="GO" id="GO:0022857">
    <property type="term" value="F:transmembrane transporter activity"/>
    <property type="evidence" value="ECO:0007669"/>
    <property type="project" value="InterPro"/>
</dbReference>
<evidence type="ECO:0000259" key="8">
    <source>
        <dbReference type="PROSITE" id="PS50850"/>
    </source>
</evidence>
<keyword evidence="4 7" id="KW-0812">Transmembrane</keyword>
<reference evidence="9" key="2">
    <citation type="submission" date="2021-04" db="EMBL/GenBank/DDBJ databases">
        <authorList>
            <person name="Wen M.-L."/>
            <person name="Han X.-L."/>
            <person name="Xiong J."/>
        </authorList>
    </citation>
    <scope>NUCLEOTIDE SEQUENCE</scope>
    <source>
        <strain evidence="9">AGR0001</strain>
    </source>
</reference>
<reference evidence="9" key="1">
    <citation type="journal article" date="2012" name="J. Bacteriol.">
        <title>Genome Sequence of Streptomyces auratus Strain AGR0001, a Phoslactomycin-Producing Actinomycete.</title>
        <authorList>
            <person name="Han X."/>
            <person name="Li M."/>
            <person name="Ding Z."/>
            <person name="Zhao J."/>
            <person name="Ji K."/>
            <person name="Wen M."/>
            <person name="Lu T."/>
        </authorList>
    </citation>
    <scope>NUCLEOTIDE SEQUENCE</scope>
    <source>
        <strain evidence="9">AGR0001</strain>
    </source>
</reference>
<evidence type="ECO:0000256" key="4">
    <source>
        <dbReference type="ARBA" id="ARBA00022692"/>
    </source>
</evidence>
<sequence length="403" mass="40495">MVDSLGTGLFLTGGVAFFIRVVGLTPTEVGGGFSLAGLITLGASVPTGWLADRMDNRKLLILLHVTEAVLFCLYPLVHSFLGFILVACATSLAIRAASTVRAALTGSVLEPDRLVPQRAYLRSVFNAGFAGGSALAAWALAADSVLACELVILGNVLSYLLAAATLVRLPAAGPRPRPAGASKAPALKDVPFVVLTVLNGLLAVNGIVLTVALPLMIMSGHGIPKALAGLFVTANTVLVVIFQVRLSRGADTVEGGARAQRRAGILLALSCVGIAAAAAATSPALAITFLVVAVLLLTAGELLHMAGSWGISYGLAPDHTRGEYLGVYALGMAFAETVGPVSTASLGVGKGAPGWLAIAAVFLVSGLAVVPVARRALANRAAAQAADAAGGSPAVVAATGGAE</sequence>
<keyword evidence="5 7" id="KW-1133">Transmembrane helix</keyword>
<feature type="transmembrane region" description="Helical" evidence="7">
    <location>
        <begin position="33"/>
        <end position="52"/>
    </location>
</feature>
<evidence type="ECO:0000313" key="9">
    <source>
        <dbReference type="EMBL" id="QTZ90353.1"/>
    </source>
</evidence>
<feature type="transmembrane region" description="Helical" evidence="7">
    <location>
        <begin position="325"/>
        <end position="348"/>
    </location>
</feature>
<proteinExistence type="predicted"/>
<feature type="transmembrane region" description="Helical" evidence="7">
    <location>
        <begin position="124"/>
        <end position="146"/>
    </location>
</feature>
<comment type="subcellular location">
    <subcellularLocation>
        <location evidence="1">Cell membrane</location>
        <topology evidence="1">Multi-pass membrane protein</topology>
    </subcellularLocation>
</comment>
<feature type="transmembrane region" description="Helical" evidence="7">
    <location>
        <begin position="192"/>
        <end position="217"/>
    </location>
</feature>
<dbReference type="Proteomes" id="UP000009036">
    <property type="component" value="Chromosome"/>
</dbReference>
<evidence type="ECO:0000256" key="6">
    <source>
        <dbReference type="ARBA" id="ARBA00023136"/>
    </source>
</evidence>
<feature type="transmembrane region" description="Helical" evidence="7">
    <location>
        <begin position="152"/>
        <end position="171"/>
    </location>
</feature>
<dbReference type="PANTHER" id="PTHR23517">
    <property type="entry name" value="RESISTANCE PROTEIN MDTM, PUTATIVE-RELATED-RELATED"/>
    <property type="match status" value="1"/>
</dbReference>
<name>A0A8B1N061_9ACTN</name>
<dbReference type="EMBL" id="CP072931">
    <property type="protein sequence ID" value="QTZ90353.1"/>
    <property type="molecule type" value="Genomic_DNA"/>
</dbReference>
<dbReference type="AlphaFoldDB" id="A0A8B1N061"/>
<feature type="transmembrane region" description="Helical" evidence="7">
    <location>
        <begin position="223"/>
        <end position="242"/>
    </location>
</feature>
<feature type="transmembrane region" description="Helical" evidence="7">
    <location>
        <begin position="263"/>
        <end position="280"/>
    </location>
</feature>
<evidence type="ECO:0000256" key="5">
    <source>
        <dbReference type="ARBA" id="ARBA00022989"/>
    </source>
</evidence>
<dbReference type="InterPro" id="IPR011701">
    <property type="entry name" value="MFS"/>
</dbReference>
<organism evidence="9 10">
    <name type="scientific">Streptomyces auratus AGR0001</name>
    <dbReference type="NCBI Taxonomy" id="1160718"/>
    <lineage>
        <taxon>Bacteria</taxon>
        <taxon>Bacillati</taxon>
        <taxon>Actinomycetota</taxon>
        <taxon>Actinomycetes</taxon>
        <taxon>Kitasatosporales</taxon>
        <taxon>Streptomycetaceae</taxon>
        <taxon>Streptomyces</taxon>
    </lineage>
</organism>
<feature type="domain" description="Major facilitator superfamily (MFS) profile" evidence="8">
    <location>
        <begin position="191"/>
        <end position="403"/>
    </location>
</feature>
<keyword evidence="2" id="KW-0813">Transport</keyword>
<evidence type="ECO:0000256" key="1">
    <source>
        <dbReference type="ARBA" id="ARBA00004651"/>
    </source>
</evidence>